<comment type="caution">
    <text evidence="3">The sequence shown here is derived from an EMBL/GenBank/DDBJ whole genome shotgun (WGS) entry which is preliminary data.</text>
</comment>
<gene>
    <name evidence="3" type="ORF">IAA22_07085</name>
</gene>
<dbReference type="AlphaFoldDB" id="A0A9D2IPW6"/>
<keyword evidence="2" id="KW-1133">Transmembrane helix</keyword>
<accession>A0A9D2IPW6</accession>
<reference evidence="3" key="1">
    <citation type="journal article" date="2021" name="PeerJ">
        <title>Extensive microbial diversity within the chicken gut microbiome revealed by metagenomics and culture.</title>
        <authorList>
            <person name="Gilroy R."/>
            <person name="Ravi A."/>
            <person name="Getino M."/>
            <person name="Pursley I."/>
            <person name="Horton D.L."/>
            <person name="Alikhan N.F."/>
            <person name="Baker D."/>
            <person name="Gharbi K."/>
            <person name="Hall N."/>
            <person name="Watson M."/>
            <person name="Adriaenssens E.M."/>
            <person name="Foster-Nyarko E."/>
            <person name="Jarju S."/>
            <person name="Secka A."/>
            <person name="Antonio M."/>
            <person name="Oren A."/>
            <person name="Chaudhuri R.R."/>
            <person name="La Ragione R."/>
            <person name="Hildebrand F."/>
            <person name="Pallen M.J."/>
        </authorList>
    </citation>
    <scope>NUCLEOTIDE SEQUENCE</scope>
    <source>
        <strain evidence="3">ChiHecolR3B27-1887</strain>
    </source>
</reference>
<sequence length="113" mass="12425">MADEKTPRPKIELGDKDERSEPRATNDDSYTVGEAVRDGSARLFAWVRRTFPGHEHAFWGGVLGFVAAILFLVLGLFKALVILALVIVGVAVGQALDGDSKIMDLVRRLFSRN</sequence>
<dbReference type="EMBL" id="DXBZ01000140">
    <property type="protein sequence ID" value="HIZ18854.1"/>
    <property type="molecule type" value="Genomic_DNA"/>
</dbReference>
<evidence type="ECO:0000256" key="2">
    <source>
        <dbReference type="SAM" id="Phobius"/>
    </source>
</evidence>
<reference evidence="3" key="2">
    <citation type="submission" date="2021-04" db="EMBL/GenBank/DDBJ databases">
        <authorList>
            <person name="Gilroy R."/>
        </authorList>
    </citation>
    <scope>NUCLEOTIDE SEQUENCE</scope>
    <source>
        <strain evidence="3">ChiHecolR3B27-1887</strain>
    </source>
</reference>
<protein>
    <submittedName>
        <fullName evidence="3">DUF2273 domain-containing protein</fullName>
    </submittedName>
</protein>
<evidence type="ECO:0000256" key="1">
    <source>
        <dbReference type="SAM" id="MobiDB-lite"/>
    </source>
</evidence>
<feature type="region of interest" description="Disordered" evidence="1">
    <location>
        <begin position="1"/>
        <end position="30"/>
    </location>
</feature>
<keyword evidence="2" id="KW-0472">Membrane</keyword>
<feature type="transmembrane region" description="Helical" evidence="2">
    <location>
        <begin position="57"/>
        <end position="74"/>
    </location>
</feature>
<name>A0A9D2IPW6_9ACTN</name>
<keyword evidence="2" id="KW-0812">Transmembrane</keyword>
<dbReference type="Proteomes" id="UP000824029">
    <property type="component" value="Unassembled WGS sequence"/>
</dbReference>
<evidence type="ECO:0000313" key="3">
    <source>
        <dbReference type="EMBL" id="HIZ18854.1"/>
    </source>
</evidence>
<feature type="compositionally biased region" description="Basic and acidic residues" evidence="1">
    <location>
        <begin position="1"/>
        <end position="26"/>
    </location>
</feature>
<evidence type="ECO:0000313" key="4">
    <source>
        <dbReference type="Proteomes" id="UP000824029"/>
    </source>
</evidence>
<dbReference type="Pfam" id="PF10031">
    <property type="entry name" value="DUF2273"/>
    <property type="match status" value="1"/>
</dbReference>
<proteinExistence type="predicted"/>
<dbReference type="InterPro" id="IPR018730">
    <property type="entry name" value="DUF2273"/>
</dbReference>
<organism evidence="3 4">
    <name type="scientific">Candidatus Olsenella stercoravium</name>
    <dbReference type="NCBI Taxonomy" id="2838713"/>
    <lineage>
        <taxon>Bacteria</taxon>
        <taxon>Bacillati</taxon>
        <taxon>Actinomycetota</taxon>
        <taxon>Coriobacteriia</taxon>
        <taxon>Coriobacteriales</taxon>
        <taxon>Atopobiaceae</taxon>
        <taxon>Olsenella</taxon>
    </lineage>
</organism>